<dbReference type="Proteomes" id="UP000003560">
    <property type="component" value="Unassembled WGS sequence"/>
</dbReference>
<dbReference type="EMBL" id="ABXJ01000147">
    <property type="protein sequence ID" value="EEA89386.1"/>
    <property type="molecule type" value="Genomic_DNA"/>
</dbReference>
<dbReference type="HOGENOM" id="CLU_2648271_0_0_11"/>
<gene>
    <name evidence="1" type="ORF">COLSTE_02450</name>
</gene>
<comment type="caution">
    <text evidence="1">The sequence shown here is derived from an EMBL/GenBank/DDBJ whole genome shotgun (WGS) entry which is preliminary data.</text>
</comment>
<sequence>MLPQKIEGIAARCRFAARPPQISDCPFFEGASRSRTRCGESSVVAAAWERESSGSFWNGVPAVTMLLPLTDELLNI</sequence>
<organism evidence="1 2">
    <name type="scientific">Collinsella stercoris DSM 13279</name>
    <dbReference type="NCBI Taxonomy" id="445975"/>
    <lineage>
        <taxon>Bacteria</taxon>
        <taxon>Bacillati</taxon>
        <taxon>Actinomycetota</taxon>
        <taxon>Coriobacteriia</taxon>
        <taxon>Coriobacteriales</taxon>
        <taxon>Coriobacteriaceae</taxon>
        <taxon>Collinsella</taxon>
    </lineage>
</organism>
<dbReference type="STRING" id="445975.COLSTE_02450"/>
<evidence type="ECO:0000313" key="1">
    <source>
        <dbReference type="EMBL" id="EEA89386.1"/>
    </source>
</evidence>
<keyword evidence="2" id="KW-1185">Reference proteome</keyword>
<reference evidence="1 2" key="2">
    <citation type="submission" date="2008-10" db="EMBL/GenBank/DDBJ databases">
        <authorList>
            <person name="Fulton L."/>
            <person name="Clifton S."/>
            <person name="Fulton B."/>
            <person name="Xu J."/>
            <person name="Minx P."/>
            <person name="Pepin K.H."/>
            <person name="Johnson M."/>
            <person name="Thiruvilangam P."/>
            <person name="Bhonagiri V."/>
            <person name="Nash W.E."/>
            <person name="Mardis E.R."/>
            <person name="Wilson R.K."/>
        </authorList>
    </citation>
    <scope>NUCLEOTIDE SEQUENCE [LARGE SCALE GENOMIC DNA]</scope>
    <source>
        <strain evidence="1 2">DSM 13279</strain>
    </source>
</reference>
<evidence type="ECO:0000313" key="2">
    <source>
        <dbReference type="Proteomes" id="UP000003560"/>
    </source>
</evidence>
<protein>
    <submittedName>
        <fullName evidence="1">Uncharacterized protein</fullName>
    </submittedName>
</protein>
<reference evidence="1 2" key="1">
    <citation type="submission" date="2008-10" db="EMBL/GenBank/DDBJ databases">
        <title>Draft genome sequence of Collinsella stercoris (DSM 13279).</title>
        <authorList>
            <person name="Sudarsanam P."/>
            <person name="Ley R."/>
            <person name="Guruge J."/>
            <person name="Turnbaugh P.J."/>
            <person name="Mahowald M."/>
            <person name="Liep D."/>
            <person name="Gordon J."/>
        </authorList>
    </citation>
    <scope>NUCLEOTIDE SEQUENCE [LARGE SCALE GENOMIC DNA]</scope>
    <source>
        <strain evidence="1 2">DSM 13279</strain>
    </source>
</reference>
<proteinExistence type="predicted"/>
<accession>B6GEB3</accession>
<dbReference type="AlphaFoldDB" id="B6GEB3"/>
<name>B6GEB3_9ACTN</name>